<dbReference type="Proteomes" id="UP000297385">
    <property type="component" value="Unassembled WGS sequence"/>
</dbReference>
<organism evidence="7 8">
    <name type="scientific">Paraburkholderia dipogonis</name>
    <dbReference type="NCBI Taxonomy" id="1211383"/>
    <lineage>
        <taxon>Bacteria</taxon>
        <taxon>Pseudomonadati</taxon>
        <taxon>Pseudomonadota</taxon>
        <taxon>Betaproteobacteria</taxon>
        <taxon>Burkholderiales</taxon>
        <taxon>Burkholderiaceae</taxon>
        <taxon>Paraburkholderia</taxon>
    </lineage>
</organism>
<name>A0A4Y8ML42_9BURK</name>
<dbReference type="InterPro" id="IPR040442">
    <property type="entry name" value="Pyrv_kinase-like_dom_sf"/>
</dbReference>
<keyword evidence="7" id="KW-0456">Lyase</keyword>
<dbReference type="InterPro" id="IPR011206">
    <property type="entry name" value="Citrate_lyase_beta/mcl1/mcl2"/>
</dbReference>
<reference evidence="7 8" key="1">
    <citation type="submission" date="2019-03" db="EMBL/GenBank/DDBJ databases">
        <title>Complete Genome Sequence of Paraburkholderia dipogonis ICMP 19430T, a Nitrogen-fixing Symbiont of the South African Invasive Legume Dipogon lignosus in New Zealand.</title>
        <authorList>
            <person name="De Meyer S.E."/>
        </authorList>
    </citation>
    <scope>NUCLEOTIDE SEQUENCE [LARGE SCALE GENOMIC DNA]</scope>
    <source>
        <strain evidence="7 8">ICMP 19430</strain>
    </source>
</reference>
<dbReference type="Pfam" id="PF03328">
    <property type="entry name" value="HpcH_HpaI"/>
    <property type="match status" value="1"/>
</dbReference>
<evidence type="ECO:0000313" key="7">
    <source>
        <dbReference type="EMBL" id="TFE38162.1"/>
    </source>
</evidence>
<dbReference type="InterPro" id="IPR015813">
    <property type="entry name" value="Pyrv/PenolPyrv_kinase-like_dom"/>
</dbReference>
<evidence type="ECO:0000259" key="6">
    <source>
        <dbReference type="Pfam" id="PF03328"/>
    </source>
</evidence>
<evidence type="ECO:0000256" key="2">
    <source>
        <dbReference type="ARBA" id="ARBA00022723"/>
    </source>
</evidence>
<keyword evidence="3 5" id="KW-0460">Magnesium</keyword>
<feature type="binding site" evidence="5">
    <location>
        <position position="147"/>
    </location>
    <ligand>
        <name>Mg(2+)</name>
        <dbReference type="ChEBI" id="CHEBI:18420"/>
    </ligand>
</feature>
<evidence type="ECO:0000256" key="4">
    <source>
        <dbReference type="PIRSR" id="PIRSR015582-1"/>
    </source>
</evidence>
<keyword evidence="2 5" id="KW-0479">Metal-binding</keyword>
<dbReference type="PANTHER" id="PTHR32308:SF10">
    <property type="entry name" value="CITRATE LYASE SUBUNIT BETA"/>
    <property type="match status" value="1"/>
</dbReference>
<evidence type="ECO:0000313" key="8">
    <source>
        <dbReference type="Proteomes" id="UP000297385"/>
    </source>
</evidence>
<dbReference type="GO" id="GO:0000287">
    <property type="term" value="F:magnesium ion binding"/>
    <property type="evidence" value="ECO:0007669"/>
    <property type="project" value="TreeGrafter"/>
</dbReference>
<comment type="caution">
    <text evidence="7">The sequence shown here is derived from an EMBL/GenBank/DDBJ whole genome shotgun (WGS) entry which is preliminary data.</text>
</comment>
<protein>
    <submittedName>
        <fullName evidence="7">CoA ester lyase</fullName>
    </submittedName>
</protein>
<evidence type="ECO:0000256" key="5">
    <source>
        <dbReference type="PIRSR" id="PIRSR015582-2"/>
    </source>
</evidence>
<comment type="cofactor">
    <cofactor evidence="1">
        <name>Mg(2+)</name>
        <dbReference type="ChEBI" id="CHEBI:18420"/>
    </cofactor>
</comment>
<dbReference type="GO" id="GO:0006107">
    <property type="term" value="P:oxaloacetate metabolic process"/>
    <property type="evidence" value="ECO:0007669"/>
    <property type="project" value="TreeGrafter"/>
</dbReference>
<feature type="binding site" evidence="5">
    <location>
        <position position="121"/>
    </location>
    <ligand>
        <name>Mg(2+)</name>
        <dbReference type="ChEBI" id="CHEBI:18420"/>
    </ligand>
</feature>
<accession>A0A4Y8ML42</accession>
<feature type="binding site" evidence="4">
    <location>
        <position position="121"/>
    </location>
    <ligand>
        <name>substrate</name>
    </ligand>
</feature>
<feature type="domain" description="HpcH/HpaI aldolase/citrate lyase" evidence="6">
    <location>
        <begin position="8"/>
        <end position="216"/>
    </location>
</feature>
<gene>
    <name evidence="7" type="ORF">E2553_37385</name>
</gene>
<dbReference type="InterPro" id="IPR005000">
    <property type="entry name" value="Aldolase/citrate-lyase_domain"/>
</dbReference>
<dbReference type="GO" id="GO:0016829">
    <property type="term" value="F:lyase activity"/>
    <property type="evidence" value="ECO:0007669"/>
    <property type="project" value="UniProtKB-KW"/>
</dbReference>
<dbReference type="PANTHER" id="PTHR32308">
    <property type="entry name" value="LYASE BETA SUBUNIT, PUTATIVE (AFU_ORTHOLOGUE AFUA_4G13030)-RELATED"/>
    <property type="match status" value="1"/>
</dbReference>
<dbReference type="EMBL" id="SNVI01000004">
    <property type="protein sequence ID" value="TFE38162.1"/>
    <property type="molecule type" value="Genomic_DNA"/>
</dbReference>
<dbReference type="Gene3D" id="3.20.20.60">
    <property type="entry name" value="Phosphoenolpyruvate-binding domains"/>
    <property type="match status" value="1"/>
</dbReference>
<dbReference type="SUPFAM" id="SSF51621">
    <property type="entry name" value="Phosphoenolpyruvate/pyruvate domain"/>
    <property type="match status" value="1"/>
</dbReference>
<proteinExistence type="predicted"/>
<dbReference type="AlphaFoldDB" id="A0A4Y8ML42"/>
<evidence type="ECO:0000256" key="3">
    <source>
        <dbReference type="ARBA" id="ARBA00022842"/>
    </source>
</evidence>
<feature type="binding site" evidence="4">
    <location>
        <position position="68"/>
    </location>
    <ligand>
        <name>substrate</name>
    </ligand>
</feature>
<evidence type="ECO:0000256" key="1">
    <source>
        <dbReference type="ARBA" id="ARBA00001946"/>
    </source>
</evidence>
<dbReference type="PIRSF" id="PIRSF015582">
    <property type="entry name" value="Cit_lyase_B"/>
    <property type="match status" value="1"/>
</dbReference>
<sequence length="276" mass="29392">MTAIREARTFLFVPGNRPERFSKAAASAADVIVLDLEDSVPPQDKEAAREAIAAALPALIEQRTVMIRINALRTDVGRADVAWAATHGHGVAIMVSKADDAGDLVAALARLPRCPLMPLIESVDGYAGLDNIAQVAGVARLSLGTIDFMVDADMQCDAQETQLAPLRFATAMASRRYGLAGPVDGVTVNVSDIAHLTEDTMRALRFGFGGKLCIHPAQIGPVHAALSPSRTELDWARRVIDMDQRSGGAAVQLDGRMVDAPVVAQARRLLARAPKE</sequence>